<feature type="region of interest" description="Disordered" evidence="2">
    <location>
        <begin position="300"/>
        <end position="320"/>
    </location>
</feature>
<dbReference type="PANTHER" id="PTHR42886">
    <property type="entry name" value="RE40534P-RELATED"/>
    <property type="match status" value="1"/>
</dbReference>
<dbReference type="InterPro" id="IPR029058">
    <property type="entry name" value="AB_hydrolase_fold"/>
</dbReference>
<evidence type="ECO:0000256" key="1">
    <source>
        <dbReference type="ARBA" id="ARBA00038097"/>
    </source>
</evidence>
<gene>
    <name evidence="4" type="ORF">T265_10435</name>
</gene>
<dbReference type="GO" id="GO:0006654">
    <property type="term" value="P:phosphatidic acid biosynthetic process"/>
    <property type="evidence" value="ECO:0007669"/>
    <property type="project" value="TreeGrafter"/>
</dbReference>
<feature type="compositionally biased region" description="Polar residues" evidence="2">
    <location>
        <begin position="502"/>
        <end position="512"/>
    </location>
</feature>
<feature type="domain" description="AB hydrolase-1" evidence="3">
    <location>
        <begin position="95"/>
        <end position="222"/>
    </location>
</feature>
<dbReference type="InterPro" id="IPR000073">
    <property type="entry name" value="AB_hydrolase_1"/>
</dbReference>
<evidence type="ECO:0000256" key="2">
    <source>
        <dbReference type="SAM" id="MobiDB-lite"/>
    </source>
</evidence>
<protein>
    <recommendedName>
        <fullName evidence="3">AB hydrolase-1 domain-containing protein</fullName>
    </recommendedName>
</protein>
<dbReference type="PRINTS" id="PR00111">
    <property type="entry name" value="ABHYDROLASE"/>
</dbReference>
<evidence type="ECO:0000259" key="3">
    <source>
        <dbReference type="Pfam" id="PF00561"/>
    </source>
</evidence>
<dbReference type="OrthoDB" id="7457040at2759"/>
<dbReference type="KEGG" id="ovi:T265_10435"/>
<dbReference type="AlphaFoldDB" id="A0A074Z6L9"/>
<dbReference type="GO" id="GO:0005739">
    <property type="term" value="C:mitochondrion"/>
    <property type="evidence" value="ECO:0007669"/>
    <property type="project" value="TreeGrafter"/>
</dbReference>
<name>A0A074Z6L9_OPIVI</name>
<proteinExistence type="inferred from homology"/>
<dbReference type="Proteomes" id="UP000054324">
    <property type="component" value="Unassembled WGS sequence"/>
</dbReference>
<feature type="compositionally biased region" description="Basic and acidic residues" evidence="2">
    <location>
        <begin position="310"/>
        <end position="320"/>
    </location>
</feature>
<comment type="similarity">
    <text evidence="1">Belongs to the peptidase S33 family. ABHD4/ABHD5 subfamily.</text>
</comment>
<dbReference type="GO" id="GO:0055088">
    <property type="term" value="P:lipid homeostasis"/>
    <property type="evidence" value="ECO:0007669"/>
    <property type="project" value="TreeGrafter"/>
</dbReference>
<dbReference type="CTD" id="20324603"/>
<dbReference type="RefSeq" id="XP_009175071.1">
    <property type="nucleotide sequence ID" value="XM_009176807.1"/>
</dbReference>
<reference evidence="4 5" key="1">
    <citation type="submission" date="2013-11" db="EMBL/GenBank/DDBJ databases">
        <title>Opisthorchis viverrini - life in the bile duct.</title>
        <authorList>
            <person name="Young N.D."/>
            <person name="Nagarajan N."/>
            <person name="Lin S.J."/>
            <person name="Korhonen P.K."/>
            <person name="Jex A.R."/>
            <person name="Hall R.S."/>
            <person name="Safavi-Hemami H."/>
            <person name="Kaewkong W."/>
            <person name="Bertrand D."/>
            <person name="Gao S."/>
            <person name="Seet Q."/>
            <person name="Wongkham S."/>
            <person name="Teh B.T."/>
            <person name="Wongkham C."/>
            <person name="Intapan P.M."/>
            <person name="Maleewong W."/>
            <person name="Yang X."/>
            <person name="Hu M."/>
            <person name="Wang Z."/>
            <person name="Hofmann A."/>
            <person name="Sternberg P.W."/>
            <person name="Tan P."/>
            <person name="Wang J."/>
            <person name="Gasser R.B."/>
        </authorList>
    </citation>
    <scope>NUCLEOTIDE SEQUENCE [LARGE SCALE GENOMIC DNA]</scope>
</reference>
<dbReference type="GO" id="GO:0005811">
    <property type="term" value="C:lipid droplet"/>
    <property type="evidence" value="ECO:0007669"/>
    <property type="project" value="TreeGrafter"/>
</dbReference>
<feature type="region of interest" description="Disordered" evidence="2">
    <location>
        <begin position="445"/>
        <end position="512"/>
    </location>
</feature>
<evidence type="ECO:0000313" key="4">
    <source>
        <dbReference type="EMBL" id="KER21182.1"/>
    </source>
</evidence>
<sequence length="512" mass="57251">MTHFLTARAVRCLEMQPNTVSPEYEVDRNPLPMWLRWIRTSPELLIGAEQKLLNRLRSTLQTSFVPIFGNTCFIRTLVAQNFPDGPPQGGRARVPMVLMHGFASGLGLWCKNIDSLAAHRPVYAFDLLGFGRSSRPAFSDDAAEAEAQFINSFEEWRSSMDLEKFILVGHSLGGYLSYSYAIAHPNRIAHLILVDPWGFKEAPFDEDAVMQNKKRAWVFRSVRNMLQSSNPLSILRAIGPLGRKAINYVRQDLIRVFDQHPLVSGEFIEVPTEEEEEAARQGFASSADVAADSEITVTGAADQPAATRMPDSRFGDLDKSVDPRDFDGTAALDYVYHINVQRPSGEVGFRALCHHLGWAKRPMLKRVTELDRLVPITFIYGSRSWMDMSSGTTTRILRPDSYVDVKIIEGAGHQVYAQAASEFNAYVNLVAHRVDVGDPFIPFDPMIPNPDTQEPWVHRRPASTTSIPRQRKSSSRLQNFFFPHGPNEPPSVSPEAPVGNPNGPTTSDESSR</sequence>
<accession>A0A074Z6L9</accession>
<dbReference type="SUPFAM" id="SSF53474">
    <property type="entry name" value="alpha/beta-Hydrolases"/>
    <property type="match status" value="1"/>
</dbReference>
<organism evidence="4 5">
    <name type="scientific">Opisthorchis viverrini</name>
    <name type="common">Southeast Asian liver fluke</name>
    <dbReference type="NCBI Taxonomy" id="6198"/>
    <lineage>
        <taxon>Eukaryota</taxon>
        <taxon>Metazoa</taxon>
        <taxon>Spiralia</taxon>
        <taxon>Lophotrochozoa</taxon>
        <taxon>Platyhelminthes</taxon>
        <taxon>Trematoda</taxon>
        <taxon>Digenea</taxon>
        <taxon>Opisthorchiida</taxon>
        <taxon>Opisthorchiata</taxon>
        <taxon>Opisthorchiidae</taxon>
        <taxon>Opisthorchis</taxon>
    </lineage>
</organism>
<evidence type="ECO:0000313" key="5">
    <source>
        <dbReference type="Proteomes" id="UP000054324"/>
    </source>
</evidence>
<dbReference type="Pfam" id="PF00561">
    <property type="entry name" value="Abhydrolase_1"/>
    <property type="match status" value="1"/>
</dbReference>
<dbReference type="STRING" id="6198.A0A074Z6L9"/>
<dbReference type="Gene3D" id="3.40.50.1820">
    <property type="entry name" value="alpha/beta hydrolase"/>
    <property type="match status" value="1"/>
</dbReference>
<dbReference type="EMBL" id="KL596987">
    <property type="protein sequence ID" value="KER21182.1"/>
    <property type="molecule type" value="Genomic_DNA"/>
</dbReference>
<keyword evidence="5" id="KW-1185">Reference proteome</keyword>
<dbReference type="PANTHER" id="PTHR42886:SF29">
    <property type="entry name" value="PUMMELIG, ISOFORM A"/>
    <property type="match status" value="1"/>
</dbReference>
<dbReference type="GO" id="GO:0052689">
    <property type="term" value="F:carboxylic ester hydrolase activity"/>
    <property type="evidence" value="ECO:0007669"/>
    <property type="project" value="TreeGrafter"/>
</dbReference>
<dbReference type="GO" id="GO:0042171">
    <property type="term" value="F:lysophosphatidic acid acyltransferase activity"/>
    <property type="evidence" value="ECO:0007669"/>
    <property type="project" value="TreeGrafter"/>
</dbReference>
<dbReference type="GeneID" id="20324603"/>